<reference evidence="2 3" key="1">
    <citation type="journal article" date="2015" name="Sci. Rep.">
        <title>Genome of the facultative scuticociliatosis pathogen Pseudocohnilembus persalinus provides insight into its virulence through horizontal gene transfer.</title>
        <authorList>
            <person name="Xiong J."/>
            <person name="Wang G."/>
            <person name="Cheng J."/>
            <person name="Tian M."/>
            <person name="Pan X."/>
            <person name="Warren A."/>
            <person name="Jiang C."/>
            <person name="Yuan D."/>
            <person name="Miao W."/>
        </authorList>
    </citation>
    <scope>NUCLEOTIDE SEQUENCE [LARGE SCALE GENOMIC DNA]</scope>
    <source>
        <strain evidence="2">36N120E</strain>
    </source>
</reference>
<gene>
    <name evidence="2" type="ORF">PPERSA_11227</name>
</gene>
<proteinExistence type="predicted"/>
<protein>
    <submittedName>
        <fullName evidence="2">Uncharacterized protein</fullName>
    </submittedName>
</protein>
<keyword evidence="3" id="KW-1185">Reference proteome</keyword>
<feature type="region of interest" description="Disordered" evidence="1">
    <location>
        <begin position="91"/>
        <end position="112"/>
    </location>
</feature>
<dbReference type="InParanoid" id="A0A0V0QZK7"/>
<sequence>MIVQVNDEGGLWNRKPMIKHNNNVKKSHAFDAFKAPPNQKELNERYNYLYKNNSNYNNAEIQKANYERFYKMDGNQGDNGKSEYRQNYLNKEQDQFQQSKKQKPRPALPTPKYMQDLIQYKREHNVLNN</sequence>
<name>A0A0V0QZK7_PSEPJ</name>
<accession>A0A0V0QZK7</accession>
<organism evidence="2 3">
    <name type="scientific">Pseudocohnilembus persalinus</name>
    <name type="common">Ciliate</name>
    <dbReference type="NCBI Taxonomy" id="266149"/>
    <lineage>
        <taxon>Eukaryota</taxon>
        <taxon>Sar</taxon>
        <taxon>Alveolata</taxon>
        <taxon>Ciliophora</taxon>
        <taxon>Intramacronucleata</taxon>
        <taxon>Oligohymenophorea</taxon>
        <taxon>Scuticociliatia</taxon>
        <taxon>Philasterida</taxon>
        <taxon>Pseudocohnilembidae</taxon>
        <taxon>Pseudocohnilembus</taxon>
    </lineage>
</organism>
<dbReference type="AlphaFoldDB" id="A0A0V0QZK7"/>
<evidence type="ECO:0000256" key="1">
    <source>
        <dbReference type="SAM" id="MobiDB-lite"/>
    </source>
</evidence>
<dbReference type="EMBL" id="LDAU01000082">
    <property type="protein sequence ID" value="KRX07678.1"/>
    <property type="molecule type" value="Genomic_DNA"/>
</dbReference>
<evidence type="ECO:0000313" key="3">
    <source>
        <dbReference type="Proteomes" id="UP000054937"/>
    </source>
</evidence>
<comment type="caution">
    <text evidence="2">The sequence shown here is derived from an EMBL/GenBank/DDBJ whole genome shotgun (WGS) entry which is preliminary data.</text>
</comment>
<evidence type="ECO:0000313" key="2">
    <source>
        <dbReference type="EMBL" id="KRX07678.1"/>
    </source>
</evidence>
<dbReference type="Proteomes" id="UP000054937">
    <property type="component" value="Unassembled WGS sequence"/>
</dbReference>